<evidence type="ECO:0000256" key="1">
    <source>
        <dbReference type="SAM" id="Phobius"/>
    </source>
</evidence>
<dbReference type="RefSeq" id="WP_115816026.1">
    <property type="nucleotide sequence ID" value="NZ_QRDV01000001.1"/>
</dbReference>
<keyword evidence="3" id="KW-1185">Reference proteome</keyword>
<protein>
    <recommendedName>
        <fullName evidence="4">Trimeric autotransporter adhesin</fullName>
    </recommendedName>
</protein>
<organism evidence="2 3">
    <name type="scientific">Winogradskyella eximia</name>
    <dbReference type="NCBI Taxonomy" id="262006"/>
    <lineage>
        <taxon>Bacteria</taxon>
        <taxon>Pseudomonadati</taxon>
        <taxon>Bacteroidota</taxon>
        <taxon>Flavobacteriia</taxon>
        <taxon>Flavobacteriales</taxon>
        <taxon>Flavobacteriaceae</taxon>
        <taxon>Winogradskyella</taxon>
    </lineage>
</organism>
<gene>
    <name evidence="2" type="ORF">DFQ10_101712</name>
</gene>
<dbReference type="AlphaFoldDB" id="A0A3D9HBT2"/>
<dbReference type="OrthoDB" id="1488700at2"/>
<evidence type="ECO:0008006" key="4">
    <source>
        <dbReference type="Google" id="ProtNLM"/>
    </source>
</evidence>
<reference evidence="2 3" key="1">
    <citation type="submission" date="2018-07" db="EMBL/GenBank/DDBJ databases">
        <title>Genomic Encyclopedia of Type Strains, Phase III (KMG-III): the genomes of soil and plant-associated and newly described type strains.</title>
        <authorList>
            <person name="Whitman W."/>
        </authorList>
    </citation>
    <scope>NUCLEOTIDE SEQUENCE [LARGE SCALE GENOMIC DNA]</scope>
    <source>
        <strain evidence="2 3">CECT 7946</strain>
    </source>
</reference>
<keyword evidence="1" id="KW-1133">Transmembrane helix</keyword>
<comment type="caution">
    <text evidence="2">The sequence shown here is derived from an EMBL/GenBank/DDBJ whole genome shotgun (WGS) entry which is preliminary data.</text>
</comment>
<dbReference type="EMBL" id="QRDV01000001">
    <property type="protein sequence ID" value="RED46935.1"/>
    <property type="molecule type" value="Genomic_DNA"/>
</dbReference>
<proteinExistence type="predicted"/>
<name>A0A3D9HBT2_9FLAO</name>
<feature type="transmembrane region" description="Helical" evidence="1">
    <location>
        <begin position="16"/>
        <end position="34"/>
    </location>
</feature>
<evidence type="ECO:0000313" key="3">
    <source>
        <dbReference type="Proteomes" id="UP000256980"/>
    </source>
</evidence>
<dbReference type="Proteomes" id="UP000256980">
    <property type="component" value="Unassembled WGS sequence"/>
</dbReference>
<keyword evidence="1" id="KW-0812">Transmembrane</keyword>
<keyword evidence="1" id="KW-0472">Membrane</keyword>
<accession>A0A3D9HBT2</accession>
<evidence type="ECO:0000313" key="2">
    <source>
        <dbReference type="EMBL" id="RED46935.1"/>
    </source>
</evidence>
<sequence length="536" mass="56036">MKNKSNKEREVRQRNIVFYVILFMFSFSYGQVGVGNTNPQATLDITASNQATPSNEDGILIPRIDAFPLTAPTAAQDGMLVYLTTAVGLNSKGFYYWDQATTSWVRFSSIEKLNDLTDAKSDVDGSEDGSSIFIGIDAGQNDDATDNNNVGVGYRALQVNTNGTHNSAFGYTALANNEGNNNSAFGFTALQLNTSGVGNSAFGKRALEDNTTGNHNTAIGADALRNNYTSIADPLTTGARNTAVGNGTMFSNTFGAENVAIGNQALYANITGVGNTAIGAEALFNDTTAPDASRITANTAVGYHASHQNVDGERNTSVGYEALSSNVAQNNNSAFGHGALSLNSSGNNTAMGSFAGNESSGNSNVFVGVQAGNNRLSGNENVFVGIHAGRGENVSPATTAGAENVYLGKNAGRGVTGSSNVFIGYHSGYDNTFDTTSNTLLIQNESDSIPLIYGDFANDRVGIGKIATTNALEVEGTTEATQFKVSALNTAPANSNSAGEEGEIRVTADYIYICFLTGTDGGADKWKRVALDATAW</sequence>